<dbReference type="PRINTS" id="PR01590">
    <property type="entry name" value="HTHFIS"/>
</dbReference>
<evidence type="ECO:0000256" key="1">
    <source>
        <dbReference type="ARBA" id="ARBA00022553"/>
    </source>
</evidence>
<keyword evidence="5" id="KW-1185">Reference proteome</keyword>
<organism evidence="4 5">
    <name type="scientific">Bermanella marisrubri</name>
    <dbReference type="NCBI Taxonomy" id="207949"/>
    <lineage>
        <taxon>Bacteria</taxon>
        <taxon>Pseudomonadati</taxon>
        <taxon>Pseudomonadota</taxon>
        <taxon>Gammaproteobacteria</taxon>
        <taxon>Oceanospirillales</taxon>
        <taxon>Oceanospirillaceae</taxon>
        <taxon>Bermanella</taxon>
    </lineage>
</organism>
<evidence type="ECO:0000313" key="4">
    <source>
        <dbReference type="EMBL" id="EAT11733.1"/>
    </source>
</evidence>
<accession>Q1N0D1</accession>
<dbReference type="InterPro" id="IPR011006">
    <property type="entry name" value="CheY-like_superfamily"/>
</dbReference>
<dbReference type="InterPro" id="IPR001789">
    <property type="entry name" value="Sig_transdc_resp-reg_receiver"/>
</dbReference>
<dbReference type="GO" id="GO:0000160">
    <property type="term" value="P:phosphorelay signal transduction system"/>
    <property type="evidence" value="ECO:0007669"/>
    <property type="project" value="InterPro"/>
</dbReference>
<reference evidence="4 5" key="1">
    <citation type="submission" date="2006-03" db="EMBL/GenBank/DDBJ databases">
        <authorList>
            <person name="Pinhassi J."/>
            <person name="Pedros-Alio C."/>
            <person name="Ferriera S."/>
            <person name="Johnson J."/>
            <person name="Kravitz S."/>
            <person name="Halpern A."/>
            <person name="Remington K."/>
            <person name="Beeson K."/>
            <person name="Tran B."/>
            <person name="Rogers Y.-H."/>
            <person name="Friedman R."/>
            <person name="Venter J.C."/>
        </authorList>
    </citation>
    <scope>NUCLEOTIDE SEQUENCE [LARGE SCALE GENOMIC DNA]</scope>
    <source>
        <strain evidence="4 5">RED65</strain>
    </source>
</reference>
<feature type="modified residue" description="4-aspartylphosphate" evidence="2">
    <location>
        <position position="52"/>
    </location>
</feature>
<protein>
    <submittedName>
        <fullName evidence="4">Two component transcriptional regulator, Fis family protein</fullName>
    </submittedName>
</protein>
<dbReference type="SMART" id="SM00448">
    <property type="entry name" value="REC"/>
    <property type="match status" value="1"/>
</dbReference>
<dbReference type="InterPro" id="IPR050595">
    <property type="entry name" value="Bact_response_regulator"/>
</dbReference>
<dbReference type="Gene3D" id="3.40.50.2300">
    <property type="match status" value="1"/>
</dbReference>
<gene>
    <name evidence="4" type="ORF">RED65_06282</name>
</gene>
<dbReference type="GO" id="GO:0043565">
    <property type="term" value="F:sequence-specific DNA binding"/>
    <property type="evidence" value="ECO:0007669"/>
    <property type="project" value="InterPro"/>
</dbReference>
<dbReference type="HOGENOM" id="CLU_000445_69_6_6"/>
<dbReference type="STRING" id="207949.RED65_06282"/>
<dbReference type="RefSeq" id="WP_007016503.1">
    <property type="nucleotide sequence ID" value="NZ_AAQH01000014.1"/>
</dbReference>
<feature type="domain" description="Response regulatory" evidence="3">
    <location>
        <begin position="3"/>
        <end position="117"/>
    </location>
</feature>
<dbReference type="OrthoDB" id="9802426at2"/>
<dbReference type="PANTHER" id="PTHR44591">
    <property type="entry name" value="STRESS RESPONSE REGULATOR PROTEIN 1"/>
    <property type="match status" value="1"/>
</dbReference>
<evidence type="ECO:0000256" key="2">
    <source>
        <dbReference type="PROSITE-ProRule" id="PRU00169"/>
    </source>
</evidence>
<dbReference type="AlphaFoldDB" id="Q1N0D1"/>
<dbReference type="CDD" id="cd17563">
    <property type="entry name" value="REC_RegA-like"/>
    <property type="match status" value="1"/>
</dbReference>
<keyword evidence="1 2" id="KW-0597">Phosphoprotein</keyword>
<dbReference type="InterPro" id="IPR002197">
    <property type="entry name" value="HTH_Fis"/>
</dbReference>
<dbReference type="Pfam" id="PF00072">
    <property type="entry name" value="Response_reg"/>
    <property type="match status" value="1"/>
</dbReference>
<dbReference type="PROSITE" id="PS50110">
    <property type="entry name" value="RESPONSE_REGULATORY"/>
    <property type="match status" value="1"/>
</dbReference>
<dbReference type="PANTHER" id="PTHR44591:SF3">
    <property type="entry name" value="RESPONSE REGULATORY DOMAIN-CONTAINING PROTEIN"/>
    <property type="match status" value="1"/>
</dbReference>
<proteinExistence type="predicted"/>
<dbReference type="Pfam" id="PF02954">
    <property type="entry name" value="HTH_8"/>
    <property type="match status" value="1"/>
</dbReference>
<evidence type="ECO:0000259" key="3">
    <source>
        <dbReference type="PROSITE" id="PS50110"/>
    </source>
</evidence>
<comment type="caution">
    <text evidence="4">The sequence shown here is derived from an EMBL/GenBank/DDBJ whole genome shotgun (WGS) entry which is preliminary data.</text>
</comment>
<evidence type="ECO:0000313" key="5">
    <source>
        <dbReference type="Proteomes" id="UP000004263"/>
    </source>
</evidence>
<name>Q1N0D1_9GAMM</name>
<dbReference type="SUPFAM" id="SSF52172">
    <property type="entry name" value="CheY-like"/>
    <property type="match status" value="1"/>
</dbReference>
<dbReference type="EMBL" id="AAQH01000014">
    <property type="protein sequence ID" value="EAT11733.1"/>
    <property type="molecule type" value="Genomic_DNA"/>
</dbReference>
<dbReference type="Proteomes" id="UP000004263">
    <property type="component" value="Unassembled WGS sequence"/>
</dbReference>
<sequence>MTDFLIVDDDPTLLDVLARALTRRGYSVVTAQEATQAMELFETHIPQHVCLDLKLEHGSTLDLIETMKQMHPSCKIVMLTAYASIATAVDAVKKGAIQYLCKPVDIEQILGAFAEEAGPADIKETPTNPRRLEWEHIQQVLHKNQGNISVTARELGMHRRTLQRKLQKRPVKE</sequence>
<dbReference type="Gene3D" id="1.10.10.60">
    <property type="entry name" value="Homeodomain-like"/>
    <property type="match status" value="1"/>
</dbReference>